<dbReference type="EMBL" id="QKRW01000004">
    <property type="protein sequence ID" value="RAL67296.1"/>
    <property type="molecule type" value="Genomic_DNA"/>
</dbReference>
<keyword evidence="2" id="KW-1185">Reference proteome</keyword>
<comment type="caution">
    <text evidence="1">The sequence shown here is derived from an EMBL/GenBank/DDBJ whole genome shotgun (WGS) entry which is preliminary data.</text>
</comment>
<reference evidence="1 2" key="1">
    <citation type="submission" date="2018-06" db="EMBL/GenBank/DDBJ databases">
        <title>Genome Sequence of the Brown Rot Fungal Pathogen Monilinia fructigena.</title>
        <authorList>
            <person name="Landi L."/>
            <person name="De Miccolis Angelini R.M."/>
            <person name="Pollastro S."/>
            <person name="Abate D."/>
            <person name="Faretra F."/>
            <person name="Romanazzi G."/>
        </authorList>
    </citation>
    <scope>NUCLEOTIDE SEQUENCE [LARGE SCALE GENOMIC DNA]</scope>
    <source>
        <strain evidence="1 2">Mfrg269</strain>
    </source>
</reference>
<evidence type="ECO:0000313" key="2">
    <source>
        <dbReference type="Proteomes" id="UP000249056"/>
    </source>
</evidence>
<dbReference type="AlphaFoldDB" id="A0A395J4T8"/>
<proteinExistence type="predicted"/>
<gene>
    <name evidence="1" type="ORF">DID88_008059</name>
</gene>
<sequence>MVLIHILAHTNHNLVPSFINPIPRCKPRPQPVTPLISHHSHTQDWEGKKPHLLGDYGCVKMFISVTLLLEYNLKGERPSISTIDIIVKALCAITRRHLPTPMP</sequence>
<organism evidence="1 2">
    <name type="scientific">Monilinia fructigena</name>
    <dbReference type="NCBI Taxonomy" id="38457"/>
    <lineage>
        <taxon>Eukaryota</taxon>
        <taxon>Fungi</taxon>
        <taxon>Dikarya</taxon>
        <taxon>Ascomycota</taxon>
        <taxon>Pezizomycotina</taxon>
        <taxon>Leotiomycetes</taxon>
        <taxon>Helotiales</taxon>
        <taxon>Sclerotiniaceae</taxon>
        <taxon>Monilinia</taxon>
    </lineage>
</organism>
<protein>
    <submittedName>
        <fullName evidence="1">Uncharacterized protein</fullName>
    </submittedName>
</protein>
<dbReference type="Proteomes" id="UP000249056">
    <property type="component" value="Unassembled WGS sequence"/>
</dbReference>
<name>A0A395J4T8_9HELO</name>
<evidence type="ECO:0000313" key="1">
    <source>
        <dbReference type="EMBL" id="RAL67296.1"/>
    </source>
</evidence>
<accession>A0A395J4T8</accession>